<gene>
    <name evidence="1" type="ORF">K458DRAFT_421268</name>
</gene>
<dbReference type="EMBL" id="MU005595">
    <property type="protein sequence ID" value="KAF2680564.1"/>
    <property type="molecule type" value="Genomic_DNA"/>
</dbReference>
<reference evidence="1" key="1">
    <citation type="journal article" date="2020" name="Stud. Mycol.">
        <title>101 Dothideomycetes genomes: a test case for predicting lifestyles and emergence of pathogens.</title>
        <authorList>
            <person name="Haridas S."/>
            <person name="Albert R."/>
            <person name="Binder M."/>
            <person name="Bloem J."/>
            <person name="Labutti K."/>
            <person name="Salamov A."/>
            <person name="Andreopoulos B."/>
            <person name="Baker S."/>
            <person name="Barry K."/>
            <person name="Bills G."/>
            <person name="Bluhm B."/>
            <person name="Cannon C."/>
            <person name="Castanera R."/>
            <person name="Culley D."/>
            <person name="Daum C."/>
            <person name="Ezra D."/>
            <person name="Gonzalez J."/>
            <person name="Henrissat B."/>
            <person name="Kuo A."/>
            <person name="Liang C."/>
            <person name="Lipzen A."/>
            <person name="Lutzoni F."/>
            <person name="Magnuson J."/>
            <person name="Mondo S."/>
            <person name="Nolan M."/>
            <person name="Ohm R."/>
            <person name="Pangilinan J."/>
            <person name="Park H.-J."/>
            <person name="Ramirez L."/>
            <person name="Alfaro M."/>
            <person name="Sun H."/>
            <person name="Tritt A."/>
            <person name="Yoshinaga Y."/>
            <person name="Zwiers L.-H."/>
            <person name="Turgeon B."/>
            <person name="Goodwin S."/>
            <person name="Spatafora J."/>
            <person name="Crous P."/>
            <person name="Grigoriev I."/>
        </authorList>
    </citation>
    <scope>NUCLEOTIDE SEQUENCE</scope>
    <source>
        <strain evidence="1">CBS 122367</strain>
    </source>
</reference>
<sequence length="85" mass="9440">MFTDDSNWLYLASPPFSNEKTISQSATASMDAVYAAPWAEMNVGQTYLPYMPEQGGYLSVPIRPVGPSIVQPGRIHDLRKAETYL</sequence>
<keyword evidence="2" id="KW-1185">Reference proteome</keyword>
<proteinExistence type="predicted"/>
<accession>A0A6G1IQN6</accession>
<evidence type="ECO:0000313" key="2">
    <source>
        <dbReference type="Proteomes" id="UP000799291"/>
    </source>
</evidence>
<organism evidence="1 2">
    <name type="scientific">Lentithecium fluviatile CBS 122367</name>
    <dbReference type="NCBI Taxonomy" id="1168545"/>
    <lineage>
        <taxon>Eukaryota</taxon>
        <taxon>Fungi</taxon>
        <taxon>Dikarya</taxon>
        <taxon>Ascomycota</taxon>
        <taxon>Pezizomycotina</taxon>
        <taxon>Dothideomycetes</taxon>
        <taxon>Pleosporomycetidae</taxon>
        <taxon>Pleosporales</taxon>
        <taxon>Massarineae</taxon>
        <taxon>Lentitheciaceae</taxon>
        <taxon>Lentithecium</taxon>
    </lineage>
</organism>
<protein>
    <submittedName>
        <fullName evidence="1">Uncharacterized protein</fullName>
    </submittedName>
</protein>
<dbReference type="AlphaFoldDB" id="A0A6G1IQN6"/>
<evidence type="ECO:0000313" key="1">
    <source>
        <dbReference type="EMBL" id="KAF2680564.1"/>
    </source>
</evidence>
<name>A0A6G1IQN6_9PLEO</name>
<dbReference type="Proteomes" id="UP000799291">
    <property type="component" value="Unassembled WGS sequence"/>
</dbReference>